<reference evidence="2 3" key="1">
    <citation type="submission" date="2024-02" db="EMBL/GenBank/DDBJ databases">
        <authorList>
            <person name="Saticioglu I.B."/>
        </authorList>
    </citation>
    <scope>NUCLEOTIDE SEQUENCE [LARGE SCALE GENOMIC DNA]</scope>
    <source>
        <strain evidence="2 3">Mu-43</strain>
    </source>
</reference>
<sequence length="78" mass="8093">MTDTPDHLARWAADLAGDLGVARDAPVGALLDLTRDVAHGVMRPAGPITTYLVGLAVAGGMPFEDAAATVRARIPEQE</sequence>
<dbReference type="Proteomes" id="UP001366085">
    <property type="component" value="Unassembled WGS sequence"/>
</dbReference>
<keyword evidence="3" id="KW-1185">Reference proteome</keyword>
<dbReference type="EMBL" id="JBBDGN010000006">
    <property type="protein sequence ID" value="MEJ1091622.1"/>
    <property type="molecule type" value="Genomic_DNA"/>
</dbReference>
<evidence type="ECO:0000313" key="2">
    <source>
        <dbReference type="EMBL" id="MEJ1091622.1"/>
    </source>
</evidence>
<evidence type="ECO:0000259" key="1">
    <source>
        <dbReference type="Pfam" id="PF20058"/>
    </source>
</evidence>
<protein>
    <submittedName>
        <fullName evidence="2">DUF6457 domain-containing protein</fullName>
    </submittedName>
</protein>
<proteinExistence type="predicted"/>
<evidence type="ECO:0000313" key="3">
    <source>
        <dbReference type="Proteomes" id="UP001366085"/>
    </source>
</evidence>
<comment type="caution">
    <text evidence="2">The sequence shown here is derived from an EMBL/GenBank/DDBJ whole genome shotgun (WGS) entry which is preliminary data.</text>
</comment>
<dbReference type="InterPro" id="IPR045598">
    <property type="entry name" value="DUF6457"/>
</dbReference>
<gene>
    <name evidence="2" type="ORF">WDU93_07915</name>
</gene>
<accession>A0ABU8LLR1</accession>
<feature type="domain" description="DUF6457" evidence="1">
    <location>
        <begin position="4"/>
        <end position="72"/>
    </location>
</feature>
<name>A0ABU8LLR1_9MICO</name>
<organism evidence="2 3">
    <name type="scientific">Microbacterium istanbulense</name>
    <dbReference type="NCBI Taxonomy" id="3122049"/>
    <lineage>
        <taxon>Bacteria</taxon>
        <taxon>Bacillati</taxon>
        <taxon>Actinomycetota</taxon>
        <taxon>Actinomycetes</taxon>
        <taxon>Micrococcales</taxon>
        <taxon>Microbacteriaceae</taxon>
        <taxon>Microbacterium</taxon>
    </lineage>
</organism>
<dbReference type="RefSeq" id="WP_337319315.1">
    <property type="nucleotide sequence ID" value="NZ_JBBDGN010000006.1"/>
</dbReference>
<dbReference type="Pfam" id="PF20058">
    <property type="entry name" value="DUF6457"/>
    <property type="match status" value="1"/>
</dbReference>